<organism evidence="3 4">
    <name type="scientific">Paralvinella palmiformis</name>
    <dbReference type="NCBI Taxonomy" id="53620"/>
    <lineage>
        <taxon>Eukaryota</taxon>
        <taxon>Metazoa</taxon>
        <taxon>Spiralia</taxon>
        <taxon>Lophotrochozoa</taxon>
        <taxon>Annelida</taxon>
        <taxon>Polychaeta</taxon>
        <taxon>Sedentaria</taxon>
        <taxon>Canalipalpata</taxon>
        <taxon>Terebellida</taxon>
        <taxon>Terebelliformia</taxon>
        <taxon>Alvinellidae</taxon>
        <taxon>Paralvinella</taxon>
    </lineage>
</organism>
<dbReference type="InterPro" id="IPR001304">
    <property type="entry name" value="C-type_lectin-like"/>
</dbReference>
<dbReference type="SMART" id="SM00034">
    <property type="entry name" value="CLECT"/>
    <property type="match status" value="1"/>
</dbReference>
<dbReference type="CDD" id="cd00037">
    <property type="entry name" value="CLECT"/>
    <property type="match status" value="1"/>
</dbReference>
<dbReference type="InterPro" id="IPR018378">
    <property type="entry name" value="C-type_lectin_CS"/>
</dbReference>
<evidence type="ECO:0000313" key="3">
    <source>
        <dbReference type="EMBL" id="KAK2141266.1"/>
    </source>
</evidence>
<dbReference type="PANTHER" id="PTHR22803">
    <property type="entry name" value="MANNOSE, PHOSPHOLIPASE, LECTIN RECEPTOR RELATED"/>
    <property type="match status" value="1"/>
</dbReference>
<dbReference type="PROSITE" id="PS50041">
    <property type="entry name" value="C_TYPE_LECTIN_2"/>
    <property type="match status" value="1"/>
</dbReference>
<gene>
    <name evidence="3" type="ORF">LSH36_1131g00009</name>
</gene>
<comment type="caution">
    <text evidence="3">The sequence shown here is derived from an EMBL/GenBank/DDBJ whole genome shotgun (WGS) entry which is preliminary data.</text>
</comment>
<dbReference type="Pfam" id="PF00059">
    <property type="entry name" value="Lectin_C"/>
    <property type="match status" value="1"/>
</dbReference>
<feature type="domain" description="C-type lectin" evidence="2">
    <location>
        <begin position="79"/>
        <end position="197"/>
    </location>
</feature>
<evidence type="ECO:0000256" key="1">
    <source>
        <dbReference type="ARBA" id="ARBA00023157"/>
    </source>
</evidence>
<dbReference type="SUPFAM" id="SSF56436">
    <property type="entry name" value="C-type lectin-like"/>
    <property type="match status" value="1"/>
</dbReference>
<reference evidence="3" key="1">
    <citation type="journal article" date="2023" name="Mol. Biol. Evol.">
        <title>Third-Generation Sequencing Reveals the Adaptive Role of the Epigenome in Three Deep-Sea Polychaetes.</title>
        <authorList>
            <person name="Perez M."/>
            <person name="Aroh O."/>
            <person name="Sun Y."/>
            <person name="Lan Y."/>
            <person name="Juniper S.K."/>
            <person name="Young C.R."/>
            <person name="Angers B."/>
            <person name="Qian P.Y."/>
        </authorList>
    </citation>
    <scope>NUCLEOTIDE SEQUENCE</scope>
    <source>
        <strain evidence="3">P08H-3</strain>
    </source>
</reference>
<dbReference type="Proteomes" id="UP001208570">
    <property type="component" value="Unassembled WGS sequence"/>
</dbReference>
<keyword evidence="1" id="KW-1015">Disulfide bond</keyword>
<keyword evidence="4" id="KW-1185">Reference proteome</keyword>
<protein>
    <recommendedName>
        <fullName evidence="2">C-type lectin domain-containing protein</fullName>
    </recommendedName>
</protein>
<evidence type="ECO:0000313" key="4">
    <source>
        <dbReference type="Proteomes" id="UP001208570"/>
    </source>
</evidence>
<dbReference type="PROSITE" id="PS00615">
    <property type="entry name" value="C_TYPE_LECTIN_1"/>
    <property type="match status" value="1"/>
</dbReference>
<dbReference type="InterPro" id="IPR016187">
    <property type="entry name" value="CTDL_fold"/>
</dbReference>
<evidence type="ECO:0000259" key="2">
    <source>
        <dbReference type="PROSITE" id="PS50041"/>
    </source>
</evidence>
<dbReference type="EMBL" id="JAODUP010001131">
    <property type="protein sequence ID" value="KAK2141266.1"/>
    <property type="molecule type" value="Genomic_DNA"/>
</dbReference>
<dbReference type="Gene3D" id="3.10.100.10">
    <property type="entry name" value="Mannose-Binding Protein A, subunit A"/>
    <property type="match status" value="1"/>
</dbReference>
<name>A0AAD9MRL3_9ANNE</name>
<dbReference type="InterPro" id="IPR016186">
    <property type="entry name" value="C-type_lectin-like/link_sf"/>
</dbReference>
<dbReference type="AlphaFoldDB" id="A0AAD9MRL3"/>
<accession>A0AAD9MRL3</accession>
<proteinExistence type="predicted"/>
<sequence>MSINGYFYYGKVIVVYEEVPLKICVTHCRTYSECRSFNMKWINPSRTFGTCALLQEVTLTSTTTGAINDENYTYYYWCPENMTYYLGTGVCVANKTGVTWYEGDVFCKGLYPGAHLIDIKSEEEQLAYLPLFDSFIQFWTSAKRPVGGDREEFYWTNSGERVTYTNWGSKEPNRGTSTSDCVRLKKSANYTWSDHKCVDDRVTALCFGCHQLPGIAPRPVYYRRKDDDDDDNDVIAKEFRNIIKTSVLGSTNPCYEYCIINTILEAIIDEKDLGVTIDRHLNFHVHISKAVNKPSRKLFRATFTCIDKIYLENENIVDAAAKARKIMRGIGDEGPKRLNASGLTDDQKKIPTELWTFF</sequence>
<dbReference type="InterPro" id="IPR050111">
    <property type="entry name" value="C-type_lectin/snaclec_domain"/>
</dbReference>